<reference evidence="2" key="1">
    <citation type="submission" date="2021-01" db="EMBL/GenBank/DDBJ databases">
        <authorList>
            <person name="Kaushik A."/>
        </authorList>
    </citation>
    <scope>NUCLEOTIDE SEQUENCE</scope>
    <source>
        <strain evidence="2">AG5</strain>
    </source>
</reference>
<evidence type="ECO:0000313" key="3">
    <source>
        <dbReference type="Proteomes" id="UP000663827"/>
    </source>
</evidence>
<sequence>MIAAIFVGISGYQYKSWQYYKSGSNHVQHSRSITFPSHAKIEEVIDNDLELRESVAPPAEGEITQADSAATRPIESSGTEGAHTESNEIKIDKSEPASIKSEPLSSESTSKPTLQPIQRSSTQPVVPKSTTVLPTPVMHTGSGARVSGRNLNPIHVSLAREHGGMEVRLPDTTAAELPNVAIDHSDTSNCSDDVDIDACTFSTDPSSILSTPTTPFELAYPLATPPATELTSPCHNPFDDQFSRLNISKPLSTESDATLASSGDVGLQWAFAAKLSAPNDNPTTYTENLVNMAGHNNAYPADTPISPTTQLTQYEGVKPKFNFGTYIGHVTAVKGTAPLGLTYHRLGK</sequence>
<protein>
    <submittedName>
        <fullName evidence="2">Uncharacterized protein</fullName>
    </submittedName>
</protein>
<feature type="compositionally biased region" description="Basic and acidic residues" evidence="1">
    <location>
        <begin position="82"/>
        <end position="95"/>
    </location>
</feature>
<evidence type="ECO:0000256" key="1">
    <source>
        <dbReference type="SAM" id="MobiDB-lite"/>
    </source>
</evidence>
<feature type="compositionally biased region" description="Polar residues" evidence="1">
    <location>
        <begin position="103"/>
        <end position="133"/>
    </location>
</feature>
<name>A0A8H3DQL7_9AGAM</name>
<comment type="caution">
    <text evidence="2">The sequence shown here is derived from an EMBL/GenBank/DDBJ whole genome shotgun (WGS) entry which is preliminary data.</text>
</comment>
<dbReference type="EMBL" id="CAJNJQ010000239">
    <property type="protein sequence ID" value="CAE7065412.1"/>
    <property type="molecule type" value="Genomic_DNA"/>
</dbReference>
<organism evidence="2 3">
    <name type="scientific">Rhizoctonia solani</name>
    <dbReference type="NCBI Taxonomy" id="456999"/>
    <lineage>
        <taxon>Eukaryota</taxon>
        <taxon>Fungi</taxon>
        <taxon>Dikarya</taxon>
        <taxon>Basidiomycota</taxon>
        <taxon>Agaricomycotina</taxon>
        <taxon>Agaricomycetes</taxon>
        <taxon>Cantharellales</taxon>
        <taxon>Ceratobasidiaceae</taxon>
        <taxon>Rhizoctonia</taxon>
    </lineage>
</organism>
<dbReference type="AlphaFoldDB" id="A0A8H3DQL7"/>
<evidence type="ECO:0000313" key="2">
    <source>
        <dbReference type="EMBL" id="CAE7065412.1"/>
    </source>
</evidence>
<accession>A0A8H3DQL7</accession>
<proteinExistence type="predicted"/>
<gene>
    <name evidence="2" type="ORF">RDB_LOCUS11119</name>
</gene>
<feature type="region of interest" description="Disordered" evidence="1">
    <location>
        <begin position="58"/>
        <end position="149"/>
    </location>
</feature>
<dbReference type="Proteomes" id="UP000663827">
    <property type="component" value="Unassembled WGS sequence"/>
</dbReference>